<organism evidence="2 3">
    <name type="scientific">Candida tropicalis (strain ATCC MYA-3404 / T1)</name>
    <name type="common">Yeast</name>
    <dbReference type="NCBI Taxonomy" id="294747"/>
    <lineage>
        <taxon>Eukaryota</taxon>
        <taxon>Fungi</taxon>
        <taxon>Dikarya</taxon>
        <taxon>Ascomycota</taxon>
        <taxon>Saccharomycotina</taxon>
        <taxon>Pichiomycetes</taxon>
        <taxon>Debaryomycetaceae</taxon>
        <taxon>Candida/Lodderomyces clade</taxon>
        <taxon>Candida</taxon>
    </lineage>
</organism>
<evidence type="ECO:0000313" key="3">
    <source>
        <dbReference type="Proteomes" id="UP000002037"/>
    </source>
</evidence>
<name>C5MDA8_CANTT</name>
<dbReference type="GeneID" id="8299479"/>
<dbReference type="KEGG" id="ctp:CTRG_04209"/>
<feature type="compositionally biased region" description="Low complexity" evidence="1">
    <location>
        <begin position="9"/>
        <end position="19"/>
    </location>
</feature>
<gene>
    <name evidence="2" type="ORF">CTRG_04209</name>
</gene>
<feature type="region of interest" description="Disordered" evidence="1">
    <location>
        <begin position="1"/>
        <end position="120"/>
    </location>
</feature>
<dbReference type="VEuPathDB" id="FungiDB:CTRG_04209"/>
<dbReference type="AlphaFoldDB" id="C5MDA8"/>
<protein>
    <submittedName>
        <fullName evidence="2">Uncharacterized protein</fullName>
    </submittedName>
</protein>
<sequence>MNISPTRHNNNNNQKQQQQYRPLTSSLSNLSQTRSRSPSRSVSPFPYRSRSNERSITNTSSSSSTITTSTSGITQGNKFQDHDHPRLITRHQLSNMIKEQDKRGRSRSREKKINHHDLSNTIDSNNTISLMGFNISNK</sequence>
<evidence type="ECO:0000256" key="1">
    <source>
        <dbReference type="SAM" id="MobiDB-lite"/>
    </source>
</evidence>
<feature type="compositionally biased region" description="Basic residues" evidence="1">
    <location>
        <begin position="104"/>
        <end position="114"/>
    </location>
</feature>
<reference evidence="2 3" key="1">
    <citation type="journal article" date="2009" name="Nature">
        <title>Evolution of pathogenicity and sexual reproduction in eight Candida genomes.</title>
        <authorList>
            <person name="Butler G."/>
            <person name="Rasmussen M.D."/>
            <person name="Lin M.F."/>
            <person name="Santos M.A."/>
            <person name="Sakthikumar S."/>
            <person name="Munro C.A."/>
            <person name="Rheinbay E."/>
            <person name="Grabherr M."/>
            <person name="Forche A."/>
            <person name="Reedy J.L."/>
            <person name="Agrafioti I."/>
            <person name="Arnaud M.B."/>
            <person name="Bates S."/>
            <person name="Brown A.J."/>
            <person name="Brunke S."/>
            <person name="Costanzo M.C."/>
            <person name="Fitzpatrick D.A."/>
            <person name="de Groot P.W."/>
            <person name="Harris D."/>
            <person name="Hoyer L.L."/>
            <person name="Hube B."/>
            <person name="Klis F.M."/>
            <person name="Kodira C."/>
            <person name="Lennard N."/>
            <person name="Logue M.E."/>
            <person name="Martin R."/>
            <person name="Neiman A.M."/>
            <person name="Nikolaou E."/>
            <person name="Quail M.A."/>
            <person name="Quinn J."/>
            <person name="Santos M.C."/>
            <person name="Schmitzberger F.F."/>
            <person name="Sherlock G."/>
            <person name="Shah P."/>
            <person name="Silverstein K.A."/>
            <person name="Skrzypek M.S."/>
            <person name="Soll D."/>
            <person name="Staggs R."/>
            <person name="Stansfield I."/>
            <person name="Stumpf M.P."/>
            <person name="Sudbery P.E."/>
            <person name="Srikantha T."/>
            <person name="Zeng Q."/>
            <person name="Berman J."/>
            <person name="Berriman M."/>
            <person name="Heitman J."/>
            <person name="Gow N.A."/>
            <person name="Lorenz M.C."/>
            <person name="Birren B.W."/>
            <person name="Kellis M."/>
            <person name="Cuomo C.A."/>
        </authorList>
    </citation>
    <scope>NUCLEOTIDE SEQUENCE [LARGE SCALE GENOMIC DNA]</scope>
    <source>
        <strain evidence="3">ATCC MYA-3404 / T1</strain>
    </source>
</reference>
<dbReference type="Proteomes" id="UP000002037">
    <property type="component" value="Unassembled WGS sequence"/>
</dbReference>
<dbReference type="RefSeq" id="XP_002549912.1">
    <property type="nucleotide sequence ID" value="XM_002549866.1"/>
</dbReference>
<dbReference type="HOGENOM" id="CLU_1855012_0_0_1"/>
<keyword evidence="3" id="KW-1185">Reference proteome</keyword>
<proteinExistence type="predicted"/>
<accession>C5MDA8</accession>
<feature type="compositionally biased region" description="Low complexity" evidence="1">
    <location>
        <begin position="34"/>
        <end position="74"/>
    </location>
</feature>
<feature type="compositionally biased region" description="Polar residues" evidence="1">
    <location>
        <begin position="20"/>
        <end position="33"/>
    </location>
</feature>
<evidence type="ECO:0000313" key="2">
    <source>
        <dbReference type="EMBL" id="EER32538.1"/>
    </source>
</evidence>
<dbReference type="EMBL" id="GG692399">
    <property type="protein sequence ID" value="EER32538.1"/>
    <property type="molecule type" value="Genomic_DNA"/>
</dbReference>